<keyword evidence="2" id="KW-1185">Reference proteome</keyword>
<sequence>MSWREMLDNAGGCLLVDIEAFPNFFLVAFKLYSTDKVYLLKTDFSTDTRKLSWILHNYTTVGFNSKNYDIPLMTSALNGLTASELYAASTDIVVNGLNRRDFYEKYSVKPLFINNVDLIEVAPLKGSLKLYAARLHAKRIQDLPYNPHTHLMQMEQSNVVDYCVNDLINTELLMDELNPQLHLRVSMSEQYHTDLRSKSDAQMAEAVIAKELERMTGEKPKRSTVNVGTTYFYKVPQWLHFESLELKGLVDIIKSTLLVVSESGNINLPEAIADTTVKVNGKVYRIGIGGLHSTEKCVAYKASADEFLLDRDVVSYYPSIILNEELYPEHLGRDFLKVYRSIVNRRIAAKKAGDKVTADSLKITINGSFGKFGNMYSILYAPDLLMQVTLTGQLALLMLIEMLEDVGVSVLSANTDGVLVKVGSSEFEAYSFAVAVWEKRTGFKTEEEAYKAVYMRDVNNYIAIKLDDDGFKTKGTYSDKGSAGNSVLSRNPEAVICNYAVIDYLRTGLQSEDTIRNCKDIRRFCFVRNVKGGAKKNGKYLGKTVRFYISNFVKGYIEYKETGNKVPLTDNARPLMELVEDLPTDLDYDWYIRRANDILMDIGAIPKPQLLLFH</sequence>
<dbReference type="InterPro" id="IPR043502">
    <property type="entry name" value="DNA/RNA_pol_sf"/>
</dbReference>
<name>A0ABP0V6I3_9BRYO</name>
<evidence type="ECO:0000313" key="2">
    <source>
        <dbReference type="Proteomes" id="UP001497444"/>
    </source>
</evidence>
<dbReference type="Proteomes" id="UP001497444">
    <property type="component" value="Unassembled WGS sequence"/>
</dbReference>
<dbReference type="InterPro" id="IPR023211">
    <property type="entry name" value="DNA_pol_palm_dom_sf"/>
</dbReference>
<proteinExistence type="predicted"/>
<comment type="caution">
    <text evidence="1">The sequence shown here is derived from an EMBL/GenBank/DDBJ whole genome shotgun (WGS) entry which is preliminary data.</text>
</comment>
<organism evidence="1 2">
    <name type="scientific">Sphagnum jensenii</name>
    <dbReference type="NCBI Taxonomy" id="128206"/>
    <lineage>
        <taxon>Eukaryota</taxon>
        <taxon>Viridiplantae</taxon>
        <taxon>Streptophyta</taxon>
        <taxon>Embryophyta</taxon>
        <taxon>Bryophyta</taxon>
        <taxon>Sphagnophytina</taxon>
        <taxon>Sphagnopsida</taxon>
        <taxon>Sphagnales</taxon>
        <taxon>Sphagnaceae</taxon>
        <taxon>Sphagnum</taxon>
    </lineage>
</organism>
<evidence type="ECO:0008006" key="3">
    <source>
        <dbReference type="Google" id="ProtNLM"/>
    </source>
</evidence>
<dbReference type="EMBL" id="CAXAQS010000080">
    <property type="protein sequence ID" value="CAK9249998.1"/>
    <property type="molecule type" value="Genomic_DNA"/>
</dbReference>
<dbReference type="SUPFAM" id="SSF56672">
    <property type="entry name" value="DNA/RNA polymerases"/>
    <property type="match status" value="1"/>
</dbReference>
<reference evidence="1" key="1">
    <citation type="submission" date="2024-02" db="EMBL/GenBank/DDBJ databases">
        <authorList>
            <consortium name="ELIXIR-Norway"/>
            <consortium name="Elixir Norway"/>
        </authorList>
    </citation>
    <scope>NUCLEOTIDE SEQUENCE</scope>
</reference>
<dbReference type="Gene3D" id="3.90.1600.10">
    <property type="entry name" value="Palm domain of DNA polymerase"/>
    <property type="match status" value="1"/>
</dbReference>
<protein>
    <recommendedName>
        <fullName evidence="3">DNA-directed DNA polymerase</fullName>
    </recommendedName>
</protein>
<evidence type="ECO:0000313" key="1">
    <source>
        <dbReference type="EMBL" id="CAK9249998.1"/>
    </source>
</evidence>
<accession>A0ABP0V6I3</accession>
<gene>
    <name evidence="1" type="ORF">CSSPJE1EN1_LOCUS25376</name>
</gene>